<evidence type="ECO:0000256" key="1">
    <source>
        <dbReference type="SAM" id="MobiDB-lite"/>
    </source>
</evidence>
<dbReference type="KEGG" id="hai:109382360"/>
<dbReference type="InterPro" id="IPR032675">
    <property type="entry name" value="LRR_dom_sf"/>
</dbReference>
<feature type="chain" id="PRO_5044664647" evidence="3">
    <location>
        <begin position="21"/>
        <end position="311"/>
    </location>
</feature>
<protein>
    <submittedName>
        <fullName evidence="5 6">Leucine-rich repeat-containing protein 25</fullName>
    </submittedName>
</protein>
<dbReference type="RefSeq" id="XP_019497322.1">
    <property type="nucleotide sequence ID" value="XM_019641777.1"/>
</dbReference>
<dbReference type="PANTHER" id="PTHR20878:SF0">
    <property type="entry name" value="LEUCINE-RICH REPEAT-CONTAINING PROTEIN 25"/>
    <property type="match status" value="1"/>
</dbReference>
<feature type="transmembrane region" description="Helical" evidence="2">
    <location>
        <begin position="167"/>
        <end position="189"/>
    </location>
</feature>
<gene>
    <name evidence="5 6" type="primary">LRRC25</name>
</gene>
<evidence type="ECO:0000313" key="5">
    <source>
        <dbReference type="RefSeq" id="XP_019497322.1"/>
    </source>
</evidence>
<evidence type="ECO:0000313" key="4">
    <source>
        <dbReference type="Proteomes" id="UP000694851"/>
    </source>
</evidence>
<reference evidence="5 6" key="1">
    <citation type="submission" date="2025-04" db="UniProtKB">
        <authorList>
            <consortium name="RefSeq"/>
        </authorList>
    </citation>
    <scope>IDENTIFICATION</scope>
    <source>
        <tissue evidence="5 6">Muscle</tissue>
    </source>
</reference>
<keyword evidence="2" id="KW-1133">Transmembrane helix</keyword>
<dbReference type="SUPFAM" id="SSF52058">
    <property type="entry name" value="L domain-like"/>
    <property type="match status" value="1"/>
</dbReference>
<proteinExistence type="predicted"/>
<dbReference type="GeneID" id="109382360"/>
<dbReference type="OrthoDB" id="9835318at2759"/>
<evidence type="ECO:0000313" key="6">
    <source>
        <dbReference type="RefSeq" id="XP_019497323.1"/>
    </source>
</evidence>
<name>A0A8B7RAX9_HIPAR</name>
<keyword evidence="2" id="KW-0472">Membrane</keyword>
<dbReference type="CTD" id="126364"/>
<sequence>MGGILAWMLLLPLLLQDLNSQGLSCNVSSVEVNWTMEFTDTCLNFSGQGLSLPRNRFLQASNVLLLDLSGNRLQRLPFFFFSRLEKLQILNVTDNPLDSVDSELAERCDLDLRADCLCILDPWHKVRRDNCSGQLPLQCLDTGTGAWHNLSSFLEIGCPPGLSSATIGALAASGSLFLVLAIAGPLLAWRLRARWAPNSRGLGKTCGAQHGSRPGSGRQPRYSSRSLNPKQPVATLPRSPSPDYENMFMGQPPDGHQWTKHGTHHPSEDSDFYMNYEGPQQASQPVYGNLQCPDQAPLDEEEYVVPRVLSL</sequence>
<dbReference type="Gene3D" id="3.80.10.10">
    <property type="entry name" value="Ribonuclease Inhibitor"/>
    <property type="match status" value="1"/>
</dbReference>
<feature type="signal peptide" evidence="3">
    <location>
        <begin position="1"/>
        <end position="20"/>
    </location>
</feature>
<dbReference type="AlphaFoldDB" id="A0A8B7RAX9"/>
<dbReference type="PANTHER" id="PTHR20878">
    <property type="entry name" value="LEUCINE-RICH REPEAT CONTAINING PROTEIN 25"/>
    <property type="match status" value="1"/>
</dbReference>
<dbReference type="InterPro" id="IPR039243">
    <property type="entry name" value="LRRC25"/>
</dbReference>
<keyword evidence="3" id="KW-0732">Signal</keyword>
<feature type="region of interest" description="Disordered" evidence="1">
    <location>
        <begin position="202"/>
        <end position="269"/>
    </location>
</feature>
<evidence type="ECO:0000256" key="3">
    <source>
        <dbReference type="SAM" id="SignalP"/>
    </source>
</evidence>
<dbReference type="Proteomes" id="UP000694851">
    <property type="component" value="Unplaced"/>
</dbReference>
<accession>A0A8B7RAX9</accession>
<keyword evidence="4" id="KW-1185">Reference proteome</keyword>
<dbReference type="RefSeq" id="XP_019497323.1">
    <property type="nucleotide sequence ID" value="XM_019641778.1"/>
</dbReference>
<evidence type="ECO:0000256" key="2">
    <source>
        <dbReference type="SAM" id="Phobius"/>
    </source>
</evidence>
<organism evidence="4 6">
    <name type="scientific">Hipposideros armiger</name>
    <name type="common">Great Himalayan leaf-nosed bat</name>
    <dbReference type="NCBI Taxonomy" id="186990"/>
    <lineage>
        <taxon>Eukaryota</taxon>
        <taxon>Metazoa</taxon>
        <taxon>Chordata</taxon>
        <taxon>Craniata</taxon>
        <taxon>Vertebrata</taxon>
        <taxon>Euteleostomi</taxon>
        <taxon>Mammalia</taxon>
        <taxon>Eutheria</taxon>
        <taxon>Laurasiatheria</taxon>
        <taxon>Chiroptera</taxon>
        <taxon>Yinpterochiroptera</taxon>
        <taxon>Rhinolophoidea</taxon>
        <taxon>Hipposideridae</taxon>
        <taxon>Hipposideros</taxon>
    </lineage>
</organism>
<keyword evidence="2" id="KW-0812">Transmembrane</keyword>